<feature type="binding site" evidence="1">
    <location>
        <position position="313"/>
    </location>
    <ligand>
        <name>Zn(2+)</name>
        <dbReference type="ChEBI" id="CHEBI:29105"/>
        <note>catalytic</note>
    </ligand>
</feature>
<dbReference type="SUPFAM" id="SSF55486">
    <property type="entry name" value="Metalloproteases ('zincins'), catalytic domain"/>
    <property type="match status" value="1"/>
</dbReference>
<comment type="caution">
    <text evidence="1">Lacks conserved residue(s) required for the propagation of feature annotation.</text>
</comment>
<dbReference type="PROSITE" id="PS51257">
    <property type="entry name" value="PROKAR_LIPOPROTEIN"/>
    <property type="match status" value="1"/>
</dbReference>
<reference evidence="3 4" key="1">
    <citation type="submission" date="2023-04" db="EMBL/GenBank/DDBJ databases">
        <title>Spirochaete genome identified in red abalone sample constitutes a novel genus.</title>
        <authorList>
            <person name="Sharma S.P."/>
            <person name="Purcell C.M."/>
            <person name="Hyde J.R."/>
            <person name="Severin A.J."/>
        </authorList>
    </citation>
    <scope>NUCLEOTIDE SEQUENCE [LARGE SCALE GENOMIC DNA]</scope>
    <source>
        <strain evidence="3 4">SP-2023</strain>
    </source>
</reference>
<sequence>MMKTKIWTTLFLGVLFLLFSCDDTGQLGDGDGTPRALQTDTGKAISKMSEISLKYMDKAFKMVSNYVDMNEAARNAGGSALDMETMFQGLTGKETRIVTSRNGAEESVTLQGESDALVAAMQSELAQNAPDTSELLRYPGVKQGENPYTIIVDDQLVDTRSVGGAATVEVLKAGLRGDDMKAVEDDLARVNAAHSDEAEAARGFYLNNTRRWPRGRIGYRFHGVPSKRQGEFHQAAREWSSKTQVSMYELKGFWPTFCAIFFGGGLVTVSQSGNVSNSTVGAISGAFSRIQLARNAGLPIIRHEIGHTIGLQHEHQRPDRDEYISGPDKYDKDEKKLHGYFYWLELRWIRRWRRFLFWRYYIYLPEFVIARGSHARYYTPYDYFSVMHYDSRPKWMAKKAQTGIMNDKPHTIEKDSYPWKWREGTVGVLVYPNINEHITRYDIQAVNRLY</sequence>
<dbReference type="PANTHER" id="PTHR10127">
    <property type="entry name" value="DISCOIDIN, CUB, EGF, LAMININ , AND ZINC METALLOPROTEASE DOMAIN CONTAINING"/>
    <property type="match status" value="1"/>
</dbReference>
<evidence type="ECO:0000313" key="4">
    <source>
        <dbReference type="Proteomes" id="UP001228690"/>
    </source>
</evidence>
<feature type="domain" description="Peptidase M12A" evidence="2">
    <location>
        <begin position="199"/>
        <end position="450"/>
    </location>
</feature>
<accession>A0ABY8MHK3</accession>
<dbReference type="EMBL" id="CP123443">
    <property type="protein sequence ID" value="WGK69040.1"/>
    <property type="molecule type" value="Genomic_DNA"/>
</dbReference>
<gene>
    <name evidence="3" type="ORF">P0082_11225</name>
</gene>
<keyword evidence="1" id="KW-0645">Protease</keyword>
<name>A0ABY8MHK3_9SPIO</name>
<dbReference type="Proteomes" id="UP001228690">
    <property type="component" value="Chromosome"/>
</dbReference>
<dbReference type="SMART" id="SM00235">
    <property type="entry name" value="ZnMc"/>
    <property type="match status" value="1"/>
</dbReference>
<dbReference type="PANTHER" id="PTHR10127:SF850">
    <property type="entry name" value="METALLOENDOPEPTIDASE"/>
    <property type="match status" value="1"/>
</dbReference>
<dbReference type="PRINTS" id="PR00480">
    <property type="entry name" value="ASTACIN"/>
</dbReference>
<keyword evidence="1" id="KW-0378">Hydrolase</keyword>
<proteinExistence type="predicted"/>
<dbReference type="InterPro" id="IPR001506">
    <property type="entry name" value="Peptidase_M12A"/>
</dbReference>
<evidence type="ECO:0000313" key="3">
    <source>
        <dbReference type="EMBL" id="WGK69040.1"/>
    </source>
</evidence>
<dbReference type="Pfam" id="PF01400">
    <property type="entry name" value="Astacin"/>
    <property type="match status" value="1"/>
</dbReference>
<feature type="binding site" evidence="1">
    <location>
        <position position="307"/>
    </location>
    <ligand>
        <name>Zn(2+)</name>
        <dbReference type="ChEBI" id="CHEBI:29105"/>
        <note>catalytic</note>
    </ligand>
</feature>
<protein>
    <submittedName>
        <fullName evidence="3">M12 family metallopeptidase</fullName>
    </submittedName>
</protein>
<dbReference type="InterPro" id="IPR024079">
    <property type="entry name" value="MetalloPept_cat_dom_sf"/>
</dbReference>
<keyword evidence="4" id="KW-1185">Reference proteome</keyword>
<dbReference type="Gene3D" id="3.40.390.10">
    <property type="entry name" value="Collagenase (Catalytic Domain)"/>
    <property type="match status" value="1"/>
</dbReference>
<keyword evidence="1" id="KW-0479">Metal-binding</keyword>
<dbReference type="RefSeq" id="WP_326927228.1">
    <property type="nucleotide sequence ID" value="NZ_CP123443.1"/>
</dbReference>
<evidence type="ECO:0000256" key="1">
    <source>
        <dbReference type="PROSITE-ProRule" id="PRU01211"/>
    </source>
</evidence>
<evidence type="ECO:0000259" key="2">
    <source>
        <dbReference type="PROSITE" id="PS51864"/>
    </source>
</evidence>
<dbReference type="PROSITE" id="PS51864">
    <property type="entry name" value="ASTACIN"/>
    <property type="match status" value="1"/>
</dbReference>
<feature type="active site" evidence="1">
    <location>
        <position position="304"/>
    </location>
</feature>
<organism evidence="3 4">
    <name type="scientific">Candidatus Haliotispira prima</name>
    <dbReference type="NCBI Taxonomy" id="3034016"/>
    <lineage>
        <taxon>Bacteria</taxon>
        <taxon>Pseudomonadati</taxon>
        <taxon>Spirochaetota</taxon>
        <taxon>Spirochaetia</taxon>
        <taxon>Spirochaetales</taxon>
        <taxon>Spirochaetaceae</taxon>
        <taxon>Candidatus Haliotispira</taxon>
    </lineage>
</organism>
<keyword evidence="1" id="KW-0482">Metalloprotease</keyword>
<keyword evidence="1" id="KW-0862">Zinc</keyword>
<comment type="cofactor">
    <cofactor evidence="1">
        <name>Zn(2+)</name>
        <dbReference type="ChEBI" id="CHEBI:29105"/>
    </cofactor>
    <text evidence="1">Binds 1 zinc ion per subunit.</text>
</comment>
<feature type="binding site" evidence="1">
    <location>
        <position position="303"/>
    </location>
    <ligand>
        <name>Zn(2+)</name>
        <dbReference type="ChEBI" id="CHEBI:29105"/>
        <note>catalytic</note>
    </ligand>
</feature>
<dbReference type="InterPro" id="IPR006026">
    <property type="entry name" value="Peptidase_Metallo"/>
</dbReference>